<name>A0A5C3KFP5_COPMA</name>
<dbReference type="AlphaFoldDB" id="A0A5C3KFP5"/>
<accession>A0A5C3KFP5</accession>
<dbReference type="EMBL" id="ML210371">
    <property type="protein sequence ID" value="TFK18890.1"/>
    <property type="molecule type" value="Genomic_DNA"/>
</dbReference>
<proteinExistence type="predicted"/>
<sequence>MSAEPAYQACTGLEPNPDISGIGVRTSIYAQAILTLAQPILVSLDGRVTEDELVSLHNLYLGILLPSCALLLSAFIQAKTYGLSPYHAVIVLNLSWINNTSALVFF</sequence>
<organism evidence="2 3">
    <name type="scientific">Coprinopsis marcescibilis</name>
    <name type="common">Agaric fungus</name>
    <name type="synonym">Psathyrella marcescibilis</name>
    <dbReference type="NCBI Taxonomy" id="230819"/>
    <lineage>
        <taxon>Eukaryota</taxon>
        <taxon>Fungi</taxon>
        <taxon>Dikarya</taxon>
        <taxon>Basidiomycota</taxon>
        <taxon>Agaricomycotina</taxon>
        <taxon>Agaricomycetes</taxon>
        <taxon>Agaricomycetidae</taxon>
        <taxon>Agaricales</taxon>
        <taxon>Agaricineae</taxon>
        <taxon>Psathyrellaceae</taxon>
        <taxon>Coprinopsis</taxon>
    </lineage>
</organism>
<evidence type="ECO:0000313" key="2">
    <source>
        <dbReference type="EMBL" id="TFK18890.1"/>
    </source>
</evidence>
<dbReference type="Proteomes" id="UP000307440">
    <property type="component" value="Unassembled WGS sequence"/>
</dbReference>
<feature type="transmembrane region" description="Helical" evidence="1">
    <location>
        <begin position="59"/>
        <end position="76"/>
    </location>
</feature>
<protein>
    <submittedName>
        <fullName evidence="2">Uncharacterized protein</fullName>
    </submittedName>
</protein>
<keyword evidence="1" id="KW-0472">Membrane</keyword>
<keyword evidence="3" id="KW-1185">Reference proteome</keyword>
<feature type="non-terminal residue" evidence="2">
    <location>
        <position position="106"/>
    </location>
</feature>
<evidence type="ECO:0000313" key="3">
    <source>
        <dbReference type="Proteomes" id="UP000307440"/>
    </source>
</evidence>
<keyword evidence="1" id="KW-1133">Transmembrane helix</keyword>
<gene>
    <name evidence="2" type="ORF">FA15DRAFT_602453</name>
</gene>
<evidence type="ECO:0000256" key="1">
    <source>
        <dbReference type="SAM" id="Phobius"/>
    </source>
</evidence>
<reference evidence="2 3" key="1">
    <citation type="journal article" date="2019" name="Nat. Ecol. Evol.">
        <title>Megaphylogeny resolves global patterns of mushroom evolution.</title>
        <authorList>
            <person name="Varga T."/>
            <person name="Krizsan K."/>
            <person name="Foldi C."/>
            <person name="Dima B."/>
            <person name="Sanchez-Garcia M."/>
            <person name="Sanchez-Ramirez S."/>
            <person name="Szollosi G.J."/>
            <person name="Szarkandi J.G."/>
            <person name="Papp V."/>
            <person name="Albert L."/>
            <person name="Andreopoulos W."/>
            <person name="Angelini C."/>
            <person name="Antonin V."/>
            <person name="Barry K.W."/>
            <person name="Bougher N.L."/>
            <person name="Buchanan P."/>
            <person name="Buyck B."/>
            <person name="Bense V."/>
            <person name="Catcheside P."/>
            <person name="Chovatia M."/>
            <person name="Cooper J."/>
            <person name="Damon W."/>
            <person name="Desjardin D."/>
            <person name="Finy P."/>
            <person name="Geml J."/>
            <person name="Haridas S."/>
            <person name="Hughes K."/>
            <person name="Justo A."/>
            <person name="Karasinski D."/>
            <person name="Kautmanova I."/>
            <person name="Kiss B."/>
            <person name="Kocsube S."/>
            <person name="Kotiranta H."/>
            <person name="LaButti K.M."/>
            <person name="Lechner B.E."/>
            <person name="Liimatainen K."/>
            <person name="Lipzen A."/>
            <person name="Lukacs Z."/>
            <person name="Mihaltcheva S."/>
            <person name="Morgado L.N."/>
            <person name="Niskanen T."/>
            <person name="Noordeloos M.E."/>
            <person name="Ohm R.A."/>
            <person name="Ortiz-Santana B."/>
            <person name="Ovrebo C."/>
            <person name="Racz N."/>
            <person name="Riley R."/>
            <person name="Savchenko A."/>
            <person name="Shiryaev A."/>
            <person name="Soop K."/>
            <person name="Spirin V."/>
            <person name="Szebenyi C."/>
            <person name="Tomsovsky M."/>
            <person name="Tulloss R.E."/>
            <person name="Uehling J."/>
            <person name="Grigoriev I.V."/>
            <person name="Vagvolgyi C."/>
            <person name="Papp T."/>
            <person name="Martin F.M."/>
            <person name="Miettinen O."/>
            <person name="Hibbett D.S."/>
            <person name="Nagy L.G."/>
        </authorList>
    </citation>
    <scope>NUCLEOTIDE SEQUENCE [LARGE SCALE GENOMIC DNA]</scope>
    <source>
        <strain evidence="2 3">CBS 121175</strain>
    </source>
</reference>
<keyword evidence="1" id="KW-0812">Transmembrane</keyword>
<dbReference type="STRING" id="230819.A0A5C3KFP5"/>
<dbReference type="OrthoDB" id="3351993at2759"/>